<accession>A0ABD1KX59</accession>
<proteinExistence type="predicted"/>
<dbReference type="PANTHER" id="PTHR16768:SF4">
    <property type="entry name" value="PROTEIN FAM107B ISOFORM X1"/>
    <property type="match status" value="1"/>
</dbReference>
<reference evidence="3 4" key="1">
    <citation type="submission" date="2024-09" db="EMBL/GenBank/DDBJ databases">
        <title>A chromosome-level genome assembly of Gray's grenadier anchovy, Coilia grayii.</title>
        <authorList>
            <person name="Fu Z."/>
        </authorList>
    </citation>
    <scope>NUCLEOTIDE SEQUENCE [LARGE SCALE GENOMIC DNA]</scope>
    <source>
        <strain evidence="3">G4</strain>
        <tissue evidence="3">Muscle</tissue>
    </source>
</reference>
<dbReference type="PANTHER" id="PTHR16768">
    <property type="entry name" value="DOWN REGULATED IN RENAL CARCINOMA 1/TU3A"/>
    <property type="match status" value="1"/>
</dbReference>
<sequence>MQQELWLRARAQVLSSLKSVCAMRAASESHGHTHHLRTTEAGVRSGVYPSVPNGTAGAGDPHPHGSPRASHLKARPAGHALAHANRAAGPVLTDDAGSEDGLDGFRTLHKSSRSQQELHKELLLAHKKGLVVSSRPELQMVLERRRKVQSQKEEEEQTKGPLAHVLLQRQQKHQEKAREEEEKVREEAQLMEFVRVKQNLRKILRNKHSDPDT</sequence>
<protein>
    <submittedName>
        <fullName evidence="3">Uncharacterized protein</fullName>
    </submittedName>
</protein>
<dbReference type="InterPro" id="IPR009533">
    <property type="entry name" value="FAM107"/>
</dbReference>
<keyword evidence="4" id="KW-1185">Reference proteome</keyword>
<name>A0ABD1KX59_9TELE</name>
<feature type="region of interest" description="Disordered" evidence="2">
    <location>
        <begin position="148"/>
        <end position="185"/>
    </location>
</feature>
<gene>
    <name evidence="3" type="ORF">ACEWY4_000619</name>
</gene>
<dbReference type="AlphaFoldDB" id="A0ABD1KX59"/>
<evidence type="ECO:0000256" key="1">
    <source>
        <dbReference type="ARBA" id="ARBA00023054"/>
    </source>
</evidence>
<dbReference type="Proteomes" id="UP001591681">
    <property type="component" value="Unassembled WGS sequence"/>
</dbReference>
<evidence type="ECO:0000256" key="2">
    <source>
        <dbReference type="SAM" id="MobiDB-lite"/>
    </source>
</evidence>
<comment type="caution">
    <text evidence="3">The sequence shown here is derived from an EMBL/GenBank/DDBJ whole genome shotgun (WGS) entry which is preliminary data.</text>
</comment>
<evidence type="ECO:0000313" key="3">
    <source>
        <dbReference type="EMBL" id="KAL2103751.1"/>
    </source>
</evidence>
<feature type="compositionally biased region" description="Basic and acidic residues" evidence="2">
    <location>
        <begin position="172"/>
        <end position="185"/>
    </location>
</feature>
<dbReference type="Pfam" id="PF06625">
    <property type="entry name" value="DUF1151"/>
    <property type="match status" value="1"/>
</dbReference>
<evidence type="ECO:0000313" key="4">
    <source>
        <dbReference type="Proteomes" id="UP001591681"/>
    </source>
</evidence>
<dbReference type="EMBL" id="JBHFQA010000001">
    <property type="protein sequence ID" value="KAL2103751.1"/>
    <property type="molecule type" value="Genomic_DNA"/>
</dbReference>
<keyword evidence="1" id="KW-0175">Coiled coil</keyword>
<feature type="region of interest" description="Disordered" evidence="2">
    <location>
        <begin position="27"/>
        <end position="76"/>
    </location>
</feature>
<organism evidence="3 4">
    <name type="scientific">Coilia grayii</name>
    <name type="common">Gray's grenadier anchovy</name>
    <dbReference type="NCBI Taxonomy" id="363190"/>
    <lineage>
        <taxon>Eukaryota</taxon>
        <taxon>Metazoa</taxon>
        <taxon>Chordata</taxon>
        <taxon>Craniata</taxon>
        <taxon>Vertebrata</taxon>
        <taxon>Euteleostomi</taxon>
        <taxon>Actinopterygii</taxon>
        <taxon>Neopterygii</taxon>
        <taxon>Teleostei</taxon>
        <taxon>Clupei</taxon>
        <taxon>Clupeiformes</taxon>
        <taxon>Clupeoidei</taxon>
        <taxon>Engraulidae</taxon>
        <taxon>Coilinae</taxon>
        <taxon>Coilia</taxon>
    </lineage>
</organism>